<reference evidence="2" key="1">
    <citation type="journal article" date="2023" name="Science">
        <title>Genome structures resolve the early diversification of teleost fishes.</title>
        <authorList>
            <person name="Parey E."/>
            <person name="Louis A."/>
            <person name="Montfort J."/>
            <person name="Bouchez O."/>
            <person name="Roques C."/>
            <person name="Iampietro C."/>
            <person name="Lluch J."/>
            <person name="Castinel A."/>
            <person name="Donnadieu C."/>
            <person name="Desvignes T."/>
            <person name="Floi Bucao C."/>
            <person name="Jouanno E."/>
            <person name="Wen M."/>
            <person name="Mejri S."/>
            <person name="Dirks R."/>
            <person name="Jansen H."/>
            <person name="Henkel C."/>
            <person name="Chen W.J."/>
            <person name="Zahm M."/>
            <person name="Cabau C."/>
            <person name="Klopp C."/>
            <person name="Thompson A.W."/>
            <person name="Robinson-Rechavi M."/>
            <person name="Braasch I."/>
            <person name="Lecointre G."/>
            <person name="Bobe J."/>
            <person name="Postlethwait J.H."/>
            <person name="Berthelot C."/>
            <person name="Roest Crollius H."/>
            <person name="Guiguen Y."/>
        </authorList>
    </citation>
    <scope>NUCLEOTIDE SEQUENCE</scope>
    <source>
        <strain evidence="2">WJC10195</strain>
    </source>
</reference>
<evidence type="ECO:0000313" key="3">
    <source>
        <dbReference type="Proteomes" id="UP001152622"/>
    </source>
</evidence>
<feature type="region of interest" description="Disordered" evidence="1">
    <location>
        <begin position="94"/>
        <end position="127"/>
    </location>
</feature>
<comment type="caution">
    <text evidence="2">The sequence shown here is derived from an EMBL/GenBank/DDBJ whole genome shotgun (WGS) entry which is preliminary data.</text>
</comment>
<gene>
    <name evidence="2" type="ORF">SKAU_G00161500</name>
</gene>
<keyword evidence="3" id="KW-1185">Reference proteome</keyword>
<proteinExistence type="predicted"/>
<feature type="compositionally biased region" description="Gly residues" evidence="1">
    <location>
        <begin position="22"/>
        <end position="31"/>
    </location>
</feature>
<feature type="region of interest" description="Disordered" evidence="1">
    <location>
        <begin position="1"/>
        <end position="31"/>
    </location>
</feature>
<accession>A0A9Q1IZT5</accession>
<evidence type="ECO:0000256" key="1">
    <source>
        <dbReference type="SAM" id="MobiDB-lite"/>
    </source>
</evidence>
<dbReference type="Proteomes" id="UP001152622">
    <property type="component" value="Chromosome 5"/>
</dbReference>
<name>A0A9Q1IZT5_SYNKA</name>
<dbReference type="EMBL" id="JAINUF010000005">
    <property type="protein sequence ID" value="KAJ8359625.1"/>
    <property type="molecule type" value="Genomic_DNA"/>
</dbReference>
<dbReference type="AlphaFoldDB" id="A0A9Q1IZT5"/>
<protein>
    <submittedName>
        <fullName evidence="2">Uncharacterized protein</fullName>
    </submittedName>
</protein>
<feature type="compositionally biased region" description="Polar residues" evidence="1">
    <location>
        <begin position="110"/>
        <end position="122"/>
    </location>
</feature>
<organism evidence="2 3">
    <name type="scientific">Synaphobranchus kaupii</name>
    <name type="common">Kaup's arrowtooth eel</name>
    <dbReference type="NCBI Taxonomy" id="118154"/>
    <lineage>
        <taxon>Eukaryota</taxon>
        <taxon>Metazoa</taxon>
        <taxon>Chordata</taxon>
        <taxon>Craniata</taxon>
        <taxon>Vertebrata</taxon>
        <taxon>Euteleostomi</taxon>
        <taxon>Actinopterygii</taxon>
        <taxon>Neopterygii</taxon>
        <taxon>Teleostei</taxon>
        <taxon>Anguilliformes</taxon>
        <taxon>Synaphobranchidae</taxon>
        <taxon>Synaphobranchus</taxon>
    </lineage>
</organism>
<evidence type="ECO:0000313" key="2">
    <source>
        <dbReference type="EMBL" id="KAJ8359625.1"/>
    </source>
</evidence>
<sequence>MTDPREMSVPALTLSPSDRSGGSTGAGRGGARCGVTGCACPSSIHVMAPDLIRQAAHTRLQEGLPGHYLKYLIAIHRRGKLRLQHSWVVTGTRPSTLTLQDGRPRKRFSDTSPLPGSSQRASAWQPAKGPVLKRILLARKGALANSK</sequence>